<organism evidence="10 11">
    <name type="scientific">Alligator mississippiensis</name>
    <name type="common">American alligator</name>
    <dbReference type="NCBI Taxonomy" id="8496"/>
    <lineage>
        <taxon>Eukaryota</taxon>
        <taxon>Metazoa</taxon>
        <taxon>Chordata</taxon>
        <taxon>Craniata</taxon>
        <taxon>Vertebrata</taxon>
        <taxon>Euteleostomi</taxon>
        <taxon>Archelosauria</taxon>
        <taxon>Archosauria</taxon>
        <taxon>Crocodylia</taxon>
        <taxon>Alligatoridae</taxon>
        <taxon>Alligatorinae</taxon>
        <taxon>Alligator</taxon>
    </lineage>
</organism>
<dbReference type="InterPro" id="IPR051320">
    <property type="entry name" value="Viral_Replic_Matur_Polypro"/>
</dbReference>
<dbReference type="InterPro" id="IPR041373">
    <property type="entry name" value="RT_RNaseH"/>
</dbReference>
<sequence>MKFKGLYEFTVLPFGLCNSPESFQRLINSLLQGCKQFAMAYIDDIAIVSQDFESHLTHLTTVLGKIKQAGLTVKAKKCQWPLSEVVYLGHRVGGGHIAPLWDKIKAIKDWLPPQTKKQVRAFLRLADYYLRFVPGFGATAAPLHELTKKGSPDPVVWKQGCQEAFDTLKAALVKQPILKALLQDKPFYVATDASDVGLGAVLLQEHQETWHPIVYLSQKLIPQKRSLSSIEKECLAIVWALNKLKPYLWGQQFTVLSDHAPLQWLQTMQNTNAELQRWAGQLQEFNFTVKHIKGSQNVIADALL</sequence>
<dbReference type="SUPFAM" id="SSF56672">
    <property type="entry name" value="DNA/RNA polymerases"/>
    <property type="match status" value="1"/>
</dbReference>
<comment type="similarity">
    <text evidence="1">Belongs to the beta type-B retroviral polymerase family. HERV class-II K(HML-2) pol subfamily.</text>
</comment>
<dbReference type="PANTHER" id="PTHR33064">
    <property type="entry name" value="POL PROTEIN"/>
    <property type="match status" value="1"/>
</dbReference>
<keyword evidence="6" id="KW-0255">Endonuclease</keyword>
<dbReference type="PANTHER" id="PTHR33064:SF29">
    <property type="entry name" value="PEPTIDASE A2 DOMAIN-CONTAINING PROTEIN-RELATED"/>
    <property type="match status" value="1"/>
</dbReference>
<evidence type="ECO:0000256" key="2">
    <source>
        <dbReference type="ARBA" id="ARBA00012180"/>
    </source>
</evidence>
<dbReference type="EMBL" id="AKHW03004558">
    <property type="protein sequence ID" value="KYO29669.1"/>
    <property type="molecule type" value="Genomic_DNA"/>
</dbReference>
<dbReference type="GO" id="GO:0003964">
    <property type="term" value="F:RNA-directed DNA polymerase activity"/>
    <property type="evidence" value="ECO:0007669"/>
    <property type="project" value="UniProtKB-KW"/>
</dbReference>
<evidence type="ECO:0000256" key="3">
    <source>
        <dbReference type="ARBA" id="ARBA00022679"/>
    </source>
</evidence>
<protein>
    <recommendedName>
        <fullName evidence="2">ribonuclease H</fullName>
        <ecNumber evidence="2">3.1.26.4</ecNumber>
    </recommendedName>
</protein>
<accession>A0A151MZ24</accession>
<dbReference type="CDD" id="cd09274">
    <property type="entry name" value="RNase_HI_RT_Ty3"/>
    <property type="match status" value="1"/>
</dbReference>
<keyword evidence="11" id="KW-1185">Reference proteome</keyword>
<dbReference type="PROSITE" id="PS50878">
    <property type="entry name" value="RT_POL"/>
    <property type="match status" value="1"/>
</dbReference>
<dbReference type="InterPro" id="IPR043502">
    <property type="entry name" value="DNA/RNA_pol_sf"/>
</dbReference>
<keyword evidence="7" id="KW-0378">Hydrolase</keyword>
<evidence type="ECO:0000256" key="1">
    <source>
        <dbReference type="ARBA" id="ARBA00010879"/>
    </source>
</evidence>
<dbReference type="InterPro" id="IPR043128">
    <property type="entry name" value="Rev_trsase/Diguanyl_cyclase"/>
</dbReference>
<reference evidence="10 11" key="1">
    <citation type="journal article" date="2012" name="Genome Biol.">
        <title>Sequencing three crocodilian genomes to illuminate the evolution of archosaurs and amniotes.</title>
        <authorList>
            <person name="St John J.A."/>
            <person name="Braun E.L."/>
            <person name="Isberg S.R."/>
            <person name="Miles L.G."/>
            <person name="Chong A.Y."/>
            <person name="Gongora J."/>
            <person name="Dalzell P."/>
            <person name="Moran C."/>
            <person name="Bed'hom B."/>
            <person name="Abzhanov A."/>
            <person name="Burgess S.C."/>
            <person name="Cooksey A.M."/>
            <person name="Castoe T.A."/>
            <person name="Crawford N.G."/>
            <person name="Densmore L.D."/>
            <person name="Drew J.C."/>
            <person name="Edwards S.V."/>
            <person name="Faircloth B.C."/>
            <person name="Fujita M.K."/>
            <person name="Greenwold M.J."/>
            <person name="Hoffmann F.G."/>
            <person name="Howard J.M."/>
            <person name="Iguchi T."/>
            <person name="Janes D.E."/>
            <person name="Khan S.Y."/>
            <person name="Kohno S."/>
            <person name="de Koning A.J."/>
            <person name="Lance S.L."/>
            <person name="McCarthy F.M."/>
            <person name="McCormack J.E."/>
            <person name="Merchant M.E."/>
            <person name="Peterson D.G."/>
            <person name="Pollock D.D."/>
            <person name="Pourmand N."/>
            <person name="Raney B.J."/>
            <person name="Roessler K.A."/>
            <person name="Sanford J.R."/>
            <person name="Sawyer R.H."/>
            <person name="Schmidt C.J."/>
            <person name="Triplett E.W."/>
            <person name="Tuberville T.D."/>
            <person name="Venegas-Anaya M."/>
            <person name="Howard J.T."/>
            <person name="Jarvis E.D."/>
            <person name="Guillette L.J.Jr."/>
            <person name="Glenn T.C."/>
            <person name="Green R.E."/>
            <person name="Ray D.A."/>
        </authorList>
    </citation>
    <scope>NUCLEOTIDE SEQUENCE [LARGE SCALE GENOMIC DNA]</scope>
    <source>
        <strain evidence="10">KSC_2009_1</strain>
    </source>
</reference>
<keyword evidence="5" id="KW-0540">Nuclease</keyword>
<dbReference type="AlphaFoldDB" id="A0A151MZ24"/>
<keyword evidence="3" id="KW-0808">Transferase</keyword>
<name>A0A151MZ24_ALLMI</name>
<evidence type="ECO:0000256" key="4">
    <source>
        <dbReference type="ARBA" id="ARBA00022695"/>
    </source>
</evidence>
<dbReference type="FunFam" id="3.30.70.270:FF:000020">
    <property type="entry name" value="Transposon Tf2-6 polyprotein-like Protein"/>
    <property type="match status" value="1"/>
</dbReference>
<evidence type="ECO:0000256" key="7">
    <source>
        <dbReference type="ARBA" id="ARBA00022801"/>
    </source>
</evidence>
<evidence type="ECO:0000313" key="11">
    <source>
        <dbReference type="Proteomes" id="UP000050525"/>
    </source>
</evidence>
<proteinExistence type="inferred from homology"/>
<evidence type="ECO:0000256" key="6">
    <source>
        <dbReference type="ARBA" id="ARBA00022759"/>
    </source>
</evidence>
<dbReference type="CDD" id="cd01647">
    <property type="entry name" value="RT_LTR"/>
    <property type="match status" value="1"/>
</dbReference>
<dbReference type="Pfam" id="PF17917">
    <property type="entry name" value="RT_RNaseH"/>
    <property type="match status" value="1"/>
</dbReference>
<evidence type="ECO:0000256" key="5">
    <source>
        <dbReference type="ARBA" id="ARBA00022722"/>
    </source>
</evidence>
<gene>
    <name evidence="10" type="ORF">Y1Q_0017649</name>
</gene>
<comment type="caution">
    <text evidence="10">The sequence shown here is derived from an EMBL/GenBank/DDBJ whole genome shotgun (WGS) entry which is preliminary data.</text>
</comment>
<dbReference type="FunFam" id="3.30.70.270:FF:000003">
    <property type="entry name" value="Transposon Ty3-G Gag-Pol polyprotein"/>
    <property type="match status" value="1"/>
</dbReference>
<evidence type="ECO:0000313" key="10">
    <source>
        <dbReference type="EMBL" id="KYO29669.1"/>
    </source>
</evidence>
<dbReference type="STRING" id="8496.A0A151MZ24"/>
<feature type="domain" description="Reverse transcriptase" evidence="9">
    <location>
        <begin position="1"/>
        <end position="92"/>
    </location>
</feature>
<dbReference type="Gene3D" id="3.30.70.270">
    <property type="match status" value="2"/>
</dbReference>
<evidence type="ECO:0000259" key="9">
    <source>
        <dbReference type="PROSITE" id="PS50878"/>
    </source>
</evidence>
<evidence type="ECO:0000256" key="8">
    <source>
        <dbReference type="ARBA" id="ARBA00022918"/>
    </source>
</evidence>
<dbReference type="GO" id="GO:0004523">
    <property type="term" value="F:RNA-DNA hybrid ribonuclease activity"/>
    <property type="evidence" value="ECO:0007669"/>
    <property type="project" value="UniProtKB-EC"/>
</dbReference>
<dbReference type="EC" id="3.1.26.4" evidence="2"/>
<dbReference type="Proteomes" id="UP000050525">
    <property type="component" value="Unassembled WGS sequence"/>
</dbReference>
<keyword evidence="4" id="KW-0548">Nucleotidyltransferase</keyword>
<dbReference type="InterPro" id="IPR000477">
    <property type="entry name" value="RT_dom"/>
</dbReference>
<keyword evidence="8" id="KW-0695">RNA-directed DNA polymerase</keyword>
<dbReference type="Pfam" id="PF00078">
    <property type="entry name" value="RVT_1"/>
    <property type="match status" value="1"/>
</dbReference>